<keyword evidence="3" id="KW-1185">Reference proteome</keyword>
<comment type="caution">
    <text evidence="2">The sequence shown here is derived from an EMBL/GenBank/DDBJ whole genome shotgun (WGS) entry which is preliminary data.</text>
</comment>
<sequence>MPMSGKLVVLAEGRRGDALESMLYSLRFAPGQPLPDDLVTGEAFLFEAGRLFIRYTELVPPPASDDGGVSGGSASVSLCRYLVTAEGDAEAGCSNGVDDDCDGLTDEEDPDCQGF</sequence>
<dbReference type="EMBL" id="PGGS01000306">
    <property type="protein sequence ID" value="PNH05434.1"/>
    <property type="molecule type" value="Genomic_DNA"/>
</dbReference>
<reference evidence="2 3" key="1">
    <citation type="journal article" date="2017" name="Mol. Biol. Evol.">
        <title>The 4-celled Tetrabaena socialis nuclear genome reveals the essential components for genetic control of cell number at the origin of multicellularity in the volvocine lineage.</title>
        <authorList>
            <person name="Featherston J."/>
            <person name="Arakaki Y."/>
            <person name="Hanschen E.R."/>
            <person name="Ferris P.J."/>
            <person name="Michod R.E."/>
            <person name="Olson B.J.S.C."/>
            <person name="Nozaki H."/>
            <person name="Durand P.M."/>
        </authorList>
    </citation>
    <scope>NUCLEOTIDE SEQUENCE [LARGE SCALE GENOMIC DNA]</scope>
    <source>
        <strain evidence="2 3">NIES-571</strain>
    </source>
</reference>
<name>A0A2J7ZYT9_9CHLO</name>
<dbReference type="Proteomes" id="UP000236333">
    <property type="component" value="Unassembled WGS sequence"/>
</dbReference>
<evidence type="ECO:0000313" key="3">
    <source>
        <dbReference type="Proteomes" id="UP000236333"/>
    </source>
</evidence>
<dbReference type="AlphaFoldDB" id="A0A2J7ZYT9"/>
<accession>A0A2J7ZYT9</accession>
<feature type="compositionally biased region" description="Acidic residues" evidence="1">
    <location>
        <begin position="97"/>
        <end position="115"/>
    </location>
</feature>
<organism evidence="2 3">
    <name type="scientific">Tetrabaena socialis</name>
    <dbReference type="NCBI Taxonomy" id="47790"/>
    <lineage>
        <taxon>Eukaryota</taxon>
        <taxon>Viridiplantae</taxon>
        <taxon>Chlorophyta</taxon>
        <taxon>core chlorophytes</taxon>
        <taxon>Chlorophyceae</taxon>
        <taxon>CS clade</taxon>
        <taxon>Chlamydomonadales</taxon>
        <taxon>Tetrabaenaceae</taxon>
        <taxon>Tetrabaena</taxon>
    </lineage>
</organism>
<proteinExistence type="predicted"/>
<evidence type="ECO:0000256" key="1">
    <source>
        <dbReference type="SAM" id="MobiDB-lite"/>
    </source>
</evidence>
<feature type="region of interest" description="Disordered" evidence="1">
    <location>
        <begin position="94"/>
        <end position="115"/>
    </location>
</feature>
<gene>
    <name evidence="2" type="ORF">TSOC_008315</name>
</gene>
<protein>
    <submittedName>
        <fullName evidence="2">Uncharacterized protein</fullName>
    </submittedName>
</protein>
<evidence type="ECO:0000313" key="2">
    <source>
        <dbReference type="EMBL" id="PNH05434.1"/>
    </source>
</evidence>